<evidence type="ECO:0000256" key="4">
    <source>
        <dbReference type="ARBA" id="ARBA00023242"/>
    </source>
</evidence>
<dbReference type="Pfam" id="PF11951">
    <property type="entry name" value="Fungal_trans_2"/>
    <property type="match status" value="1"/>
</dbReference>
<feature type="compositionally biased region" description="Polar residues" evidence="5">
    <location>
        <begin position="458"/>
        <end position="468"/>
    </location>
</feature>
<keyword evidence="2" id="KW-0238">DNA-binding</keyword>
<dbReference type="GeneID" id="25292540"/>
<evidence type="ECO:0000256" key="5">
    <source>
        <dbReference type="SAM" id="MobiDB-lite"/>
    </source>
</evidence>
<keyword evidence="4" id="KW-0539">Nucleus</keyword>
<dbReference type="Proteomes" id="UP000053617">
    <property type="component" value="Unassembled WGS sequence"/>
</dbReference>
<dbReference type="Gene3D" id="4.10.240.10">
    <property type="entry name" value="Zn(2)-C6 fungal-type DNA-binding domain"/>
    <property type="match status" value="1"/>
</dbReference>
<keyword evidence="1" id="KW-0805">Transcription regulation</keyword>
<evidence type="ECO:0000313" key="8">
    <source>
        <dbReference type="Proteomes" id="UP000053617"/>
    </source>
</evidence>
<keyword evidence="3" id="KW-0804">Transcription</keyword>
<dbReference type="VEuPathDB" id="FungiDB:Z518_04469"/>
<dbReference type="SMART" id="SM00066">
    <property type="entry name" value="GAL4"/>
    <property type="match status" value="1"/>
</dbReference>
<dbReference type="GO" id="GO:0000981">
    <property type="term" value="F:DNA-binding transcription factor activity, RNA polymerase II-specific"/>
    <property type="evidence" value="ECO:0007669"/>
    <property type="project" value="InterPro"/>
</dbReference>
<dbReference type="InterPro" id="IPR001138">
    <property type="entry name" value="Zn2Cys6_DnaBD"/>
</dbReference>
<evidence type="ECO:0000313" key="7">
    <source>
        <dbReference type="EMBL" id="KIX06493.1"/>
    </source>
</evidence>
<reference evidence="7 8" key="1">
    <citation type="submission" date="2015-01" db="EMBL/GenBank/DDBJ databases">
        <title>The Genome Sequence of Rhinocladiella mackenzie CBS 650.93.</title>
        <authorList>
            <consortium name="The Broad Institute Genomics Platform"/>
            <person name="Cuomo C."/>
            <person name="de Hoog S."/>
            <person name="Gorbushina A."/>
            <person name="Stielow B."/>
            <person name="Teixiera M."/>
            <person name="Abouelleil A."/>
            <person name="Chapman S.B."/>
            <person name="Priest M."/>
            <person name="Young S.K."/>
            <person name="Wortman J."/>
            <person name="Nusbaum C."/>
            <person name="Birren B."/>
        </authorList>
    </citation>
    <scope>NUCLEOTIDE SEQUENCE [LARGE SCALE GENOMIC DNA]</scope>
    <source>
        <strain evidence="7 8">CBS 650.93</strain>
    </source>
</reference>
<evidence type="ECO:0000256" key="1">
    <source>
        <dbReference type="ARBA" id="ARBA00023015"/>
    </source>
</evidence>
<evidence type="ECO:0000256" key="2">
    <source>
        <dbReference type="ARBA" id="ARBA00023125"/>
    </source>
</evidence>
<dbReference type="GO" id="GO:0003677">
    <property type="term" value="F:DNA binding"/>
    <property type="evidence" value="ECO:0007669"/>
    <property type="project" value="UniProtKB-KW"/>
</dbReference>
<accession>A0A0D2H7W3</accession>
<feature type="compositionally biased region" description="Basic and acidic residues" evidence="5">
    <location>
        <begin position="471"/>
        <end position="484"/>
    </location>
</feature>
<proteinExistence type="predicted"/>
<name>A0A0D2H7W3_9EURO</name>
<keyword evidence="8" id="KW-1185">Reference proteome</keyword>
<gene>
    <name evidence="7" type="ORF">Z518_04469</name>
</gene>
<dbReference type="SUPFAM" id="SSF57701">
    <property type="entry name" value="Zn2/Cys6 DNA-binding domain"/>
    <property type="match status" value="1"/>
</dbReference>
<dbReference type="PANTHER" id="PTHR31069:SF32">
    <property type="entry name" value="ARGININE METABOLISM REGULATION PROTEIN II"/>
    <property type="match status" value="1"/>
</dbReference>
<organism evidence="7 8">
    <name type="scientific">Rhinocladiella mackenziei CBS 650.93</name>
    <dbReference type="NCBI Taxonomy" id="1442369"/>
    <lineage>
        <taxon>Eukaryota</taxon>
        <taxon>Fungi</taxon>
        <taxon>Dikarya</taxon>
        <taxon>Ascomycota</taxon>
        <taxon>Pezizomycotina</taxon>
        <taxon>Eurotiomycetes</taxon>
        <taxon>Chaetothyriomycetidae</taxon>
        <taxon>Chaetothyriales</taxon>
        <taxon>Herpotrichiellaceae</taxon>
        <taxon>Rhinocladiella</taxon>
    </lineage>
</organism>
<feature type="region of interest" description="Disordered" evidence="5">
    <location>
        <begin position="451"/>
        <end position="486"/>
    </location>
</feature>
<dbReference type="STRING" id="1442369.A0A0D2H7W3"/>
<dbReference type="EMBL" id="KN847477">
    <property type="protein sequence ID" value="KIX06493.1"/>
    <property type="molecule type" value="Genomic_DNA"/>
</dbReference>
<evidence type="ECO:0000256" key="3">
    <source>
        <dbReference type="ARBA" id="ARBA00023163"/>
    </source>
</evidence>
<dbReference type="GO" id="GO:0008270">
    <property type="term" value="F:zinc ion binding"/>
    <property type="evidence" value="ECO:0007669"/>
    <property type="project" value="InterPro"/>
</dbReference>
<dbReference type="AlphaFoldDB" id="A0A0D2H7W3"/>
<dbReference type="OrthoDB" id="5089701at2759"/>
<dbReference type="InterPro" id="IPR036864">
    <property type="entry name" value="Zn2-C6_fun-type_DNA-bd_sf"/>
</dbReference>
<dbReference type="PROSITE" id="PS00463">
    <property type="entry name" value="ZN2_CY6_FUNGAL_1"/>
    <property type="match status" value="1"/>
</dbReference>
<sequence>MGTRIASCGRCRAKKLKCDRRPTTCTSCSRAGVACLLPNPPPRLVWLNPEFGPRLDGEDPRQSTKREALYTSRFFSPGSTSLTFSLSYSVRERALECSRLQSWVNHQGIDSLLDQIDVQSRALNADKSATIGFFGAFSIQQARNKPPEHELETPSFSNVTETECFDSHELFGEAENSNLDDDDVASLQECLQRSPSRNAAVSQSKHGVVSGACILPQRSDFDIMPLLASPTAFVVSAVYAQDLADLDPITSKTLLDHYTGTLVSRLSPAQIQSKSPWKTLHIPSVLQTLGEVMLTGTGSNARVALMFAIFATTAFNLHHLGLSQDSSSTAWHSMGEIYRQRAKVRLKACLRSFSPTYKKEKNKEVLMALLSMVTICVVSGDMKEARAYLLDVENFMRIQHAKKPQMSPKMQMLHSIYLYLRTLEETTHSYQPSGVGEDCSSPITAWRRLGSGSWDPGPTSSSWRNWSPSRGAEHESAMTSHDPKLVQNDDNNASIFEQIYSIPESLFCLMSHAASLAHAMSQVRGMREDDYVAHTTFSQQIRQTEADICSWKNVYQLPQASKQSSKFHSEICSGSPPQTNHAENAEDISDFKSQRSTLLHHFNEALHAAIIIYFYRTVKDVNTVTLQPIVERALYHLLKHETLKEKYHDPSSNTCWPGFIAGCEALDPKHQDQISGWLQRSAQQSGMRMFEVADMAVKQVWKARATSGNFGLHWSEVLKQDTSFSVLVLS</sequence>
<evidence type="ECO:0000259" key="6">
    <source>
        <dbReference type="PROSITE" id="PS50048"/>
    </source>
</evidence>
<dbReference type="InterPro" id="IPR050675">
    <property type="entry name" value="OAF3"/>
</dbReference>
<dbReference type="PROSITE" id="PS50048">
    <property type="entry name" value="ZN2_CY6_FUNGAL_2"/>
    <property type="match status" value="1"/>
</dbReference>
<dbReference type="InterPro" id="IPR021858">
    <property type="entry name" value="Fun_TF"/>
</dbReference>
<dbReference type="PANTHER" id="PTHR31069">
    <property type="entry name" value="OLEATE-ACTIVATED TRANSCRIPTION FACTOR 1-RELATED"/>
    <property type="match status" value="1"/>
</dbReference>
<dbReference type="CDD" id="cd00067">
    <property type="entry name" value="GAL4"/>
    <property type="match status" value="1"/>
</dbReference>
<dbReference type="HOGENOM" id="CLU_009030_0_2_1"/>
<feature type="domain" description="Zn(2)-C6 fungal-type" evidence="6">
    <location>
        <begin position="7"/>
        <end position="37"/>
    </location>
</feature>
<dbReference type="RefSeq" id="XP_013273629.1">
    <property type="nucleotide sequence ID" value="XM_013418175.1"/>
</dbReference>
<protein>
    <recommendedName>
        <fullName evidence="6">Zn(2)-C6 fungal-type domain-containing protein</fullName>
    </recommendedName>
</protein>
<dbReference type="Pfam" id="PF00172">
    <property type="entry name" value="Zn_clus"/>
    <property type="match status" value="1"/>
</dbReference>